<evidence type="ECO:0000313" key="4">
    <source>
        <dbReference type="Proteomes" id="UP000196878"/>
    </source>
</evidence>
<keyword evidence="4" id="KW-1185">Reference proteome</keyword>
<organism evidence="3 4">
    <name type="scientific">Haematobacter genomosp. 1</name>
    <dbReference type="NCBI Taxonomy" id="366618"/>
    <lineage>
        <taxon>Bacteria</taxon>
        <taxon>Pseudomonadati</taxon>
        <taxon>Pseudomonadota</taxon>
        <taxon>Alphaproteobacteria</taxon>
        <taxon>Rhodobacterales</taxon>
        <taxon>Paracoccaceae</taxon>
        <taxon>Haematobacter</taxon>
    </lineage>
</organism>
<name>A0A212ACA5_9RHOB</name>
<feature type="domain" description="Phage capsid-like C-terminal" evidence="2">
    <location>
        <begin position="166"/>
        <end position="415"/>
    </location>
</feature>
<proteinExistence type="predicted"/>
<reference evidence="3 4" key="1">
    <citation type="submission" date="2016-12" db="EMBL/GenBank/DDBJ databases">
        <title>Comparison of Traditional DNA-DNA Hybridization with In Silico Genomic Analysis.</title>
        <authorList>
            <person name="Nicholson A.C."/>
            <person name="Humrighouse B.W."/>
            <person name="Graziano J."/>
            <person name="Lasker B."/>
            <person name="Whitney A.M."/>
            <person name="Mcquiston J.R."/>
        </authorList>
    </citation>
    <scope>NUCLEOTIDE SEQUENCE [LARGE SCALE GENOMIC DNA]</scope>
    <source>
        <strain evidence="3 4">H2240</strain>
    </source>
</reference>
<dbReference type="Proteomes" id="UP000196878">
    <property type="component" value="Unassembled WGS sequence"/>
</dbReference>
<dbReference type="Pfam" id="PF05065">
    <property type="entry name" value="Phage_capsid"/>
    <property type="match status" value="1"/>
</dbReference>
<sequence>MPTLNTLRETRAAKVAEMRGLSDAALAANRDLDEGERRRFDVLETEVRGLAGRITDAEKIAEFERFEASGERVTGADMSRELRSYSVAKALSEGMSGRLTGIEAEAHQELSRGREVRGVMVPTEILMEARALTTTTPAGAAGGNLIGTTMGPLMDRRRSALKVEDMGATVLRGLSGNLDLPRLAGSGSAGWVAEHAPASRSDARFGKASMSPKTVAAEYEVSRRMLLQSYTALEPILRADLGSLIARAVDAAAIKGGGVNEPSGILNTILPIYTSASIVTPEITSDMIARLETDDVTGTTAFLTHPLIMHMARTWFTGMGEVVPPGSPVESMFHGKRVETSTNVPNIAADNVPEGSAGNVFPLIYGEWASLYIGYWSGVDILVNPYHADVASKGGALIHAFLDADVVVRDPMRFNVAPLDAYKRIVTPGGSGA</sequence>
<dbReference type="InterPro" id="IPR054612">
    <property type="entry name" value="Phage_capsid-like_C"/>
</dbReference>
<comment type="subcellular location">
    <subcellularLocation>
        <location evidence="1">Virion</location>
    </subcellularLocation>
</comment>
<comment type="caution">
    <text evidence="3">The sequence shown here is derived from an EMBL/GenBank/DDBJ whole genome shotgun (WGS) entry which is preliminary data.</text>
</comment>
<evidence type="ECO:0000256" key="1">
    <source>
        <dbReference type="ARBA" id="ARBA00004328"/>
    </source>
</evidence>
<dbReference type="InterPro" id="IPR024455">
    <property type="entry name" value="Phage_capsid"/>
</dbReference>
<dbReference type="Gene3D" id="3.30.2400.10">
    <property type="entry name" value="Major capsid protein gp5"/>
    <property type="match status" value="1"/>
</dbReference>
<evidence type="ECO:0000313" key="3">
    <source>
        <dbReference type="EMBL" id="OWJ78549.1"/>
    </source>
</evidence>
<dbReference type="EMBL" id="NIPW01000011">
    <property type="protein sequence ID" value="OWJ78549.1"/>
    <property type="molecule type" value="Genomic_DNA"/>
</dbReference>
<dbReference type="OrthoDB" id="9806592at2"/>
<protein>
    <submittedName>
        <fullName evidence="3">Phage major capsid protein</fullName>
    </submittedName>
</protein>
<dbReference type="SUPFAM" id="SSF56563">
    <property type="entry name" value="Major capsid protein gp5"/>
    <property type="match status" value="1"/>
</dbReference>
<dbReference type="NCBIfam" id="TIGR01554">
    <property type="entry name" value="major_cap_HK97"/>
    <property type="match status" value="1"/>
</dbReference>
<evidence type="ECO:0000259" key="2">
    <source>
        <dbReference type="Pfam" id="PF05065"/>
    </source>
</evidence>
<dbReference type="AlphaFoldDB" id="A0A212ACA5"/>
<gene>
    <name evidence="3" type="ORF">CDV49_09005</name>
</gene>
<dbReference type="RefSeq" id="WP_088215205.1">
    <property type="nucleotide sequence ID" value="NZ_NIPW01000011.1"/>
</dbReference>
<accession>A0A212ACA5</accession>